<evidence type="ECO:0000313" key="4">
    <source>
        <dbReference type="Proteomes" id="UP000091918"/>
    </source>
</evidence>
<feature type="compositionally biased region" description="Acidic residues" evidence="2">
    <location>
        <begin position="162"/>
        <end position="171"/>
    </location>
</feature>
<accession>A0A1B7NMJ4</accession>
<feature type="region of interest" description="Disordered" evidence="2">
    <location>
        <begin position="78"/>
        <end position="134"/>
    </location>
</feature>
<dbReference type="OrthoDB" id="4187186at2759"/>
<evidence type="ECO:0000256" key="1">
    <source>
        <dbReference type="SAM" id="Coils"/>
    </source>
</evidence>
<protein>
    <submittedName>
        <fullName evidence="3">Uncharacterized protein</fullName>
    </submittedName>
</protein>
<keyword evidence="1" id="KW-0175">Coiled coil</keyword>
<dbReference type="EMBL" id="LGUA01001991">
    <property type="protein sequence ID" value="OAX77847.1"/>
    <property type="molecule type" value="Genomic_DNA"/>
</dbReference>
<feature type="coiled-coil region" evidence="1">
    <location>
        <begin position="345"/>
        <end position="372"/>
    </location>
</feature>
<feature type="compositionally biased region" description="Acidic residues" evidence="2">
    <location>
        <begin position="438"/>
        <end position="448"/>
    </location>
</feature>
<comment type="caution">
    <text evidence="3">The sequence shown here is derived from an EMBL/GenBank/DDBJ whole genome shotgun (WGS) entry which is preliminary data.</text>
</comment>
<dbReference type="AlphaFoldDB" id="A0A1B7NMJ4"/>
<name>A0A1B7NMJ4_9EURO</name>
<gene>
    <name evidence="3" type="ORF">ACJ72_07849</name>
</gene>
<feature type="region of interest" description="Disordered" evidence="2">
    <location>
        <begin position="418"/>
        <end position="448"/>
    </location>
</feature>
<feature type="region of interest" description="Disordered" evidence="2">
    <location>
        <begin position="161"/>
        <end position="184"/>
    </location>
</feature>
<evidence type="ECO:0000256" key="2">
    <source>
        <dbReference type="SAM" id="MobiDB-lite"/>
    </source>
</evidence>
<organism evidence="3 4">
    <name type="scientific">Emergomyces africanus</name>
    <dbReference type="NCBI Taxonomy" id="1955775"/>
    <lineage>
        <taxon>Eukaryota</taxon>
        <taxon>Fungi</taxon>
        <taxon>Dikarya</taxon>
        <taxon>Ascomycota</taxon>
        <taxon>Pezizomycotina</taxon>
        <taxon>Eurotiomycetes</taxon>
        <taxon>Eurotiomycetidae</taxon>
        <taxon>Onygenales</taxon>
        <taxon>Ajellomycetaceae</taxon>
        <taxon>Emergomyces</taxon>
    </lineage>
</organism>
<feature type="coiled-coil region" evidence="1">
    <location>
        <begin position="258"/>
        <end position="285"/>
    </location>
</feature>
<proteinExistence type="predicted"/>
<keyword evidence="4" id="KW-1185">Reference proteome</keyword>
<feature type="compositionally biased region" description="Polar residues" evidence="2">
    <location>
        <begin position="88"/>
        <end position="106"/>
    </location>
</feature>
<dbReference type="Proteomes" id="UP000091918">
    <property type="component" value="Unassembled WGS sequence"/>
</dbReference>
<feature type="compositionally biased region" description="Polar residues" evidence="2">
    <location>
        <begin position="113"/>
        <end position="123"/>
    </location>
</feature>
<evidence type="ECO:0000313" key="3">
    <source>
        <dbReference type="EMBL" id="OAX77847.1"/>
    </source>
</evidence>
<reference evidence="3 4" key="1">
    <citation type="submission" date="2015-07" db="EMBL/GenBank/DDBJ databases">
        <title>Emmonsia species relationships and genome sequence.</title>
        <authorList>
            <person name="Cuomo C.A."/>
            <person name="Schwartz I.S."/>
            <person name="Kenyon C."/>
            <person name="de Hoog G.S."/>
            <person name="Govender N.P."/>
            <person name="Botha A."/>
            <person name="Moreno L."/>
            <person name="de Vries M."/>
            <person name="Munoz J.F."/>
            <person name="Stielow J.B."/>
        </authorList>
    </citation>
    <scope>NUCLEOTIDE SEQUENCE [LARGE SCALE GENOMIC DNA]</scope>
    <source>
        <strain evidence="3 4">CBS 136260</strain>
    </source>
</reference>
<sequence>MYFQNILGSTNKPKVSSAPALQNLLDEPLTNLKLLYKRVPSYTYNSPDSSSIRSTGRRAKARATSVALQSWLNRKLSNRKVDEEATDESSLCASQHTSHPPSSSYLETPGHANGSSTRLSTRGNDALSGPEGEGLVTRSLAPVIEASSSPVIELNKNILDAGNEDEDDDTEQTARSTPPDSEADRIDIILLPEQSRHAIDIATLEEEYKGRIKALVEEKMECMEHLKYLTEQRDAFTQQKEWWQARFVTITRSQTAQIDGLQKELKCSERSQRDAEARCKNLESLVQHRQVQLGIMQKELAKSESELEKVSYELQGGYHEISLLREQIRYLEDSSIKHFRVYRVLGQYKLEYQNLRTRYQTLEQQVAEAKTSTLQAIAELERAKTIKSELEAGLNPAEASRIQTSAVEGLQTDLTFSKPSLLEAEEPEVFPKYRPSTLEEEEEEELLA</sequence>